<feature type="binding site" evidence="8">
    <location>
        <position position="157"/>
    </location>
    <ligand>
        <name>Ca(2+)</name>
        <dbReference type="ChEBI" id="CHEBI:29108"/>
        <label>1</label>
    </ligand>
</feature>
<dbReference type="GO" id="GO:0005975">
    <property type="term" value="P:carbohydrate metabolic process"/>
    <property type="evidence" value="ECO:0007669"/>
    <property type="project" value="InterPro"/>
</dbReference>
<dbReference type="GO" id="GO:0004553">
    <property type="term" value="F:hydrolase activity, hydrolyzing O-glycosyl compounds"/>
    <property type="evidence" value="ECO:0007669"/>
    <property type="project" value="InterPro"/>
</dbReference>
<evidence type="ECO:0000256" key="3">
    <source>
        <dbReference type="ARBA" id="ARBA00022723"/>
    </source>
</evidence>
<keyword evidence="3 8" id="KW-0479">Metal-binding</keyword>
<keyword evidence="5" id="KW-0119">Carbohydrate metabolism</keyword>
<dbReference type="InterPro" id="IPR006047">
    <property type="entry name" value="GH13_cat_dom"/>
</dbReference>
<dbReference type="InterPro" id="IPR015237">
    <property type="entry name" value="Alpha-amylase_C_pro"/>
</dbReference>
<dbReference type="InterPro" id="IPR013776">
    <property type="entry name" value="A-amylase_thermo"/>
</dbReference>
<evidence type="ECO:0000256" key="4">
    <source>
        <dbReference type="ARBA" id="ARBA00022801"/>
    </source>
</evidence>
<dbReference type="Gene3D" id="2.60.40.1180">
    <property type="entry name" value="Golgi alpha-mannosidase II"/>
    <property type="match status" value="1"/>
</dbReference>
<gene>
    <name evidence="11" type="ORF">ENS59_01470</name>
</gene>
<proteinExistence type="inferred from homology"/>
<evidence type="ECO:0000256" key="5">
    <source>
        <dbReference type="ARBA" id="ARBA00023277"/>
    </source>
</evidence>
<reference evidence="11" key="1">
    <citation type="journal article" date="2020" name="mSystems">
        <title>Genome- and Community-Level Interaction Insights into Carbon Utilization and Element Cycling Functions of Hydrothermarchaeota in Hydrothermal Sediment.</title>
        <authorList>
            <person name="Zhou Z."/>
            <person name="Liu Y."/>
            <person name="Xu W."/>
            <person name="Pan J."/>
            <person name="Luo Z.H."/>
            <person name="Li M."/>
        </authorList>
    </citation>
    <scope>NUCLEOTIDE SEQUENCE [LARGE SCALE GENOMIC DNA]</scope>
    <source>
        <strain evidence="11">SpSt-503</strain>
    </source>
</reference>
<evidence type="ECO:0000256" key="6">
    <source>
        <dbReference type="ARBA" id="ARBA00023295"/>
    </source>
</evidence>
<sequence>MKRSVRKSGLLALAAGISLLFWSCNTQLVGTDTTALNSTSDSGTAKSITGKSGVMMQGFYWDVPAGGTWYDTMKSKAAELANMAGGYGIDAIWFPPASKADNGAYSMGYDPFDYYDLGQYNQKGSTETRFGSQAELKSAIATFKSYGIASMADIVLNHRSGGNSEYNPKTGTNTWTDFSAVASGKNKWHWDSFHPNNYCAGDPGAFAGFPDVCFASGSAYNDQKAWMNWLMSTTNAGFTQWRFDYVKGLEPWVIKDMKAATGGAFSVGEYWDANTSTLDWWTNAANASAFDFALYYTMKDICNNTSGGGYLPNLVDYSKSFAAKNPMRAVTFVGNHDTDEIYTDKMMAYAFILTYQGYPSIWWKDYYNYGLSNLGGQWGNGIKQLVWVRGKLAGGAPSIQNLKTNDGDMLIYGSYGTSSTSPGYIVIINDNPASWKGSWVQTGNGYLKNKNLKVYAWYSSVSGQNYQPQTKYCDSNGWVEVWAPPRGYAVYSVDGL</sequence>
<dbReference type="Pfam" id="PF09154">
    <property type="entry name" value="Alpha-amy_C_pro"/>
    <property type="match status" value="1"/>
</dbReference>
<name>A0A7C3E787_9SPIR</name>
<dbReference type="Gene3D" id="3.20.20.80">
    <property type="entry name" value="Glycosidases"/>
    <property type="match status" value="1"/>
</dbReference>
<feature type="signal peptide" evidence="9">
    <location>
        <begin position="1"/>
        <end position="28"/>
    </location>
</feature>
<organism evidence="11">
    <name type="scientific">Gracilinema caldarium</name>
    <dbReference type="NCBI Taxonomy" id="215591"/>
    <lineage>
        <taxon>Bacteria</taxon>
        <taxon>Pseudomonadati</taxon>
        <taxon>Spirochaetota</taxon>
        <taxon>Spirochaetia</taxon>
        <taxon>Spirochaetales</taxon>
        <taxon>Breznakiellaceae</taxon>
        <taxon>Gracilinema</taxon>
    </lineage>
</organism>
<feature type="binding site" evidence="8">
    <location>
        <position position="308"/>
    </location>
    <ligand>
        <name>Ca(2+)</name>
        <dbReference type="ChEBI" id="CHEBI:29108"/>
        <label>3</label>
    </ligand>
</feature>
<dbReference type="PIRSF" id="PIRSF001021">
    <property type="entry name" value="Alph-amls_thrmst"/>
    <property type="match status" value="1"/>
</dbReference>
<evidence type="ECO:0000256" key="8">
    <source>
        <dbReference type="PIRSR" id="PIRSR001021-2"/>
    </source>
</evidence>
<dbReference type="CDD" id="cd11314">
    <property type="entry name" value="AmyAc_arch_bac_plant_AmyA"/>
    <property type="match status" value="1"/>
</dbReference>
<dbReference type="Pfam" id="PF00128">
    <property type="entry name" value="Alpha-amylase"/>
    <property type="match status" value="1"/>
</dbReference>
<feature type="chain" id="PRO_5028173481" evidence="9">
    <location>
        <begin position="29"/>
        <end position="496"/>
    </location>
</feature>
<feature type="binding site" evidence="8">
    <location>
        <position position="408"/>
    </location>
    <ligand>
        <name>Ca(2+)</name>
        <dbReference type="ChEBI" id="CHEBI:29108"/>
        <label>3</label>
    </ligand>
</feature>
<evidence type="ECO:0000256" key="1">
    <source>
        <dbReference type="ARBA" id="ARBA00001913"/>
    </source>
</evidence>
<keyword evidence="4" id="KW-0378">Hydrolase</keyword>
<feature type="domain" description="Glycosyl hydrolase family 13 catalytic" evidence="10">
    <location>
        <begin position="53"/>
        <end position="389"/>
    </location>
</feature>
<evidence type="ECO:0000256" key="7">
    <source>
        <dbReference type="PIRSR" id="PIRSR001021-1"/>
    </source>
</evidence>
<dbReference type="EMBL" id="DSVL01000045">
    <property type="protein sequence ID" value="HFH28173.1"/>
    <property type="molecule type" value="Genomic_DNA"/>
</dbReference>
<evidence type="ECO:0000259" key="10">
    <source>
        <dbReference type="SMART" id="SM00642"/>
    </source>
</evidence>
<evidence type="ECO:0000313" key="11">
    <source>
        <dbReference type="EMBL" id="HFH28173.1"/>
    </source>
</evidence>
<evidence type="ECO:0000256" key="2">
    <source>
        <dbReference type="ARBA" id="ARBA00008061"/>
    </source>
</evidence>
<accession>A0A7C3E787</accession>
<feature type="binding site" evidence="8">
    <location>
        <position position="430"/>
    </location>
    <ligand>
        <name>Ca(2+)</name>
        <dbReference type="ChEBI" id="CHEBI:29108"/>
        <label>3</label>
    </ligand>
</feature>
<dbReference type="GO" id="GO:0005509">
    <property type="term" value="F:calcium ion binding"/>
    <property type="evidence" value="ECO:0007669"/>
    <property type="project" value="InterPro"/>
</dbReference>
<evidence type="ECO:0000256" key="9">
    <source>
        <dbReference type="SAM" id="SignalP"/>
    </source>
</evidence>
<keyword evidence="6" id="KW-0326">Glycosidase</keyword>
<dbReference type="SUPFAM" id="SSF51445">
    <property type="entry name" value="(Trans)glycosidases"/>
    <property type="match status" value="1"/>
</dbReference>
<keyword evidence="8" id="KW-0106">Calcium</keyword>
<protein>
    <submittedName>
        <fullName evidence="11">DUF1939 domain-containing protein</fullName>
    </submittedName>
</protein>
<keyword evidence="9" id="KW-0732">Signal</keyword>
<dbReference type="InterPro" id="IPR017853">
    <property type="entry name" value="GH"/>
</dbReference>
<dbReference type="SMART" id="SM00642">
    <property type="entry name" value="Aamy"/>
    <property type="match status" value="1"/>
</dbReference>
<feature type="active site" description="Proton donor" evidence="7">
    <location>
        <position position="269"/>
    </location>
</feature>
<feature type="binding site" evidence="8">
    <location>
        <position position="211"/>
    </location>
    <ligand>
        <name>Ca(2+)</name>
        <dbReference type="ChEBI" id="CHEBI:29108"/>
        <label>1</label>
    </ligand>
</feature>
<comment type="caution">
    <text evidence="11">The sequence shown here is derived from an EMBL/GenBank/DDBJ whole genome shotgun (WGS) entry which is preliminary data.</text>
</comment>
<dbReference type="PANTHER" id="PTHR43447">
    <property type="entry name" value="ALPHA-AMYLASE"/>
    <property type="match status" value="1"/>
</dbReference>
<dbReference type="AlphaFoldDB" id="A0A7C3E787"/>
<comment type="cofactor">
    <cofactor evidence="1">
        <name>Ca(2+)</name>
        <dbReference type="ChEBI" id="CHEBI:29108"/>
    </cofactor>
</comment>
<dbReference type="InterPro" id="IPR013780">
    <property type="entry name" value="Glyco_hydro_b"/>
</dbReference>
<feature type="active site" description="Nucleophile" evidence="7">
    <location>
        <position position="244"/>
    </location>
</feature>
<comment type="similarity">
    <text evidence="2">Belongs to the glycosyl hydrolase 13 family.</text>
</comment>